<evidence type="ECO:0000313" key="1">
    <source>
        <dbReference type="EMBL" id="PWU69907.1"/>
    </source>
</evidence>
<dbReference type="Proteomes" id="UP000245624">
    <property type="component" value="Unassembled WGS sequence"/>
</dbReference>
<name>A0A317L278_9BACI</name>
<organism evidence="1 2">
    <name type="scientific">Gracilibacillus dipsosauri</name>
    <dbReference type="NCBI Taxonomy" id="178340"/>
    <lineage>
        <taxon>Bacteria</taxon>
        <taxon>Bacillati</taxon>
        <taxon>Bacillota</taxon>
        <taxon>Bacilli</taxon>
        <taxon>Bacillales</taxon>
        <taxon>Bacillaceae</taxon>
        <taxon>Gracilibacillus</taxon>
    </lineage>
</organism>
<dbReference type="Gene3D" id="1.20.1260.10">
    <property type="match status" value="2"/>
</dbReference>
<keyword evidence="2" id="KW-1185">Reference proteome</keyword>
<dbReference type="RefSeq" id="WP_109983292.1">
    <property type="nucleotide sequence ID" value="NZ_QGTD01000004.1"/>
</dbReference>
<evidence type="ECO:0000313" key="2">
    <source>
        <dbReference type="Proteomes" id="UP000245624"/>
    </source>
</evidence>
<protein>
    <recommendedName>
        <fullName evidence="3">DUF3231 domain-containing protein</fullName>
    </recommendedName>
</protein>
<dbReference type="InterPro" id="IPR021617">
    <property type="entry name" value="DUF3231"/>
</dbReference>
<proteinExistence type="predicted"/>
<dbReference type="EMBL" id="QGTD01000004">
    <property type="protein sequence ID" value="PWU69907.1"/>
    <property type="molecule type" value="Genomic_DNA"/>
</dbReference>
<dbReference type="InterPro" id="IPR012347">
    <property type="entry name" value="Ferritin-like"/>
</dbReference>
<dbReference type="Pfam" id="PF11553">
    <property type="entry name" value="DUF3231"/>
    <property type="match status" value="2"/>
</dbReference>
<gene>
    <name evidence="1" type="ORF">DLJ74_02985</name>
</gene>
<sequence>MPEETKMSASELGALWMTYHKKTMILRILEYFIDKSDDQKATDLMSDLWNQLHSLTLEMETMFKNEGAAVPNGFTEKDVQLEAPKLWDNGFDIMLCRILKEISAGMYVLHLTMSYRQDIIKLYRDMSEVTETFYGHFTQYLLDKKLYTRPNYVNMPKSTDYITDKNYLKGTNIFGKKRTLNTVEYGYLYHAMETNIVGMQLLQGFTQTTKDEEVKKYFMEGIALTKEIIRETSDILLENNIQPPATPGGTVTNSTMPPFSEKLMMFCNYLLDGLSLGGGGFSVGFSLRNDLQYKNMIFAKDLFQYQRKGVNLMMAKGWLEEPPKMNL</sequence>
<comment type="caution">
    <text evidence="1">The sequence shown here is derived from an EMBL/GenBank/DDBJ whole genome shotgun (WGS) entry which is preliminary data.</text>
</comment>
<reference evidence="1 2" key="1">
    <citation type="submission" date="2018-05" db="EMBL/GenBank/DDBJ databases">
        <title>Genomic analysis of Gracilibacillus dipsosauri DD1 reveals novel features of a salt-tolerant amylase.</title>
        <authorList>
            <person name="Deutch C.E."/>
            <person name="Yang S."/>
        </authorList>
    </citation>
    <scope>NUCLEOTIDE SEQUENCE [LARGE SCALE GENOMIC DNA]</scope>
    <source>
        <strain evidence="1 2">DD1</strain>
    </source>
</reference>
<dbReference type="AlphaFoldDB" id="A0A317L278"/>
<accession>A0A317L278</accession>
<evidence type="ECO:0008006" key="3">
    <source>
        <dbReference type="Google" id="ProtNLM"/>
    </source>
</evidence>
<dbReference type="OrthoDB" id="1675670at2"/>